<dbReference type="eggNOG" id="COG4912">
    <property type="taxonomic scope" value="Bacteria"/>
</dbReference>
<dbReference type="InterPro" id="IPR016024">
    <property type="entry name" value="ARM-type_fold"/>
</dbReference>
<dbReference type="RefSeq" id="WP_010526962.1">
    <property type="nucleotide sequence ID" value="NZ_AFSL01000024.1"/>
</dbReference>
<dbReference type="EMBL" id="FONA01000001">
    <property type="protein sequence ID" value="SFD71867.1"/>
    <property type="molecule type" value="Genomic_DNA"/>
</dbReference>
<name>A0A1I1UM89_9BACT</name>
<dbReference type="InterPro" id="IPR014825">
    <property type="entry name" value="DNA_alkylation"/>
</dbReference>
<dbReference type="InParanoid" id="A0A1I1UM89"/>
<evidence type="ECO:0000313" key="2">
    <source>
        <dbReference type="Proteomes" id="UP000181976"/>
    </source>
</evidence>
<organism evidence="1 2">
    <name type="scientific">Thermophagus xiamenensis</name>
    <dbReference type="NCBI Taxonomy" id="385682"/>
    <lineage>
        <taxon>Bacteria</taxon>
        <taxon>Pseudomonadati</taxon>
        <taxon>Bacteroidota</taxon>
        <taxon>Bacteroidia</taxon>
        <taxon>Marinilabiliales</taxon>
        <taxon>Marinilabiliaceae</taxon>
        <taxon>Thermophagus</taxon>
    </lineage>
</organism>
<dbReference type="SUPFAM" id="SSF48371">
    <property type="entry name" value="ARM repeat"/>
    <property type="match status" value="1"/>
</dbReference>
<protein>
    <submittedName>
        <fullName evidence="1">DNA alkylation repair enzyme</fullName>
    </submittedName>
</protein>
<dbReference type="Pfam" id="PF08713">
    <property type="entry name" value="DNA_alkylation"/>
    <property type="match status" value="1"/>
</dbReference>
<dbReference type="PANTHER" id="PTHR41291:SF1">
    <property type="entry name" value="DNA ALKYLATION REPAIR PROTEIN"/>
    <property type="match status" value="1"/>
</dbReference>
<sequence>MKFFPQNEKIELQIDDLLRKIRHLKNGETSELMSKSGVNYKLNFGVSIIHLRKLAESVEPSNDLAQRLWYRGIRETMIIATMVADVETLDLQELEEWGRMLNTIELAEQMGRNLLAKATLSETVLIDWTRKENLFQCYASVMAIGWRLRFNGSSGFKQLEAILPVFRELIKEKVMFRAVSFAMKMAGRFCDDYLDLVKKTIDEWLNNGIENERIVAKEVRAELDAFGLL</sequence>
<dbReference type="OrthoDB" id="1122333at2"/>
<dbReference type="STRING" id="385682.SAMN05444380_101129"/>
<dbReference type="PANTHER" id="PTHR41291">
    <property type="entry name" value="DNA ALKYLATION REPAIR PROTEIN"/>
    <property type="match status" value="1"/>
</dbReference>
<accession>A0A1I1UM89</accession>
<proteinExistence type="predicted"/>
<gene>
    <name evidence="1" type="ORF">SAMN05444380_101129</name>
</gene>
<reference evidence="1 2" key="1">
    <citation type="submission" date="2016-10" db="EMBL/GenBank/DDBJ databases">
        <authorList>
            <person name="de Groot N.N."/>
        </authorList>
    </citation>
    <scope>NUCLEOTIDE SEQUENCE [LARGE SCALE GENOMIC DNA]</scope>
    <source>
        <strain evidence="1 2">DSM 19012</strain>
    </source>
</reference>
<evidence type="ECO:0000313" key="1">
    <source>
        <dbReference type="EMBL" id="SFD71867.1"/>
    </source>
</evidence>
<dbReference type="Proteomes" id="UP000181976">
    <property type="component" value="Unassembled WGS sequence"/>
</dbReference>
<keyword evidence="2" id="KW-1185">Reference proteome</keyword>
<dbReference type="AlphaFoldDB" id="A0A1I1UM89"/>